<dbReference type="Pfam" id="PF02992">
    <property type="entry name" value="Transposase_21"/>
    <property type="match status" value="1"/>
</dbReference>
<sequence length="620" mass="72369">MWTINDFPAYANLSGWSTKGYMACPVCNGDTSSQPLRNKICYMGHRRYLSLDHPWRKSKKYDGNVETSDLPELLSGEDILKQLACLRLVKFGKHPNNVDNKRKRTKEELNWTKKSIFFELEYWSQLKIRYNLDVMHIEKNICDNILGTLLDIEGKTKDTYKARLDLADLKIRRELRLQPKGNKYIQPHACYTFKIDERNFFCKFLKLVKFPYGYAANISRNVNAKDGKISGLKTHDCHVLLQRLLPINVRPYLHNEICAKTLYVNDFYRLEKEVVLIHCKLESIYPPAFFDIMVHLVVHLPMEAKLDGPVAYQWMFPFERYLGTWKKYVRNKAKPEGSIAEAYVVNEALTFCSMYLGVIETKFNRPERNDDKGKNRKECALLIFSQKARHLGASQLIHLAENEFRKAYWYILNNLFYVDDYKFGTNWKVVQKIQHRHFWDIPKINDVEEGSRDTDDVYQENESSNVQWTVQEDDFESSQFHRVDVSVEEISACVIVDIEKQITNDQILDVEDEDETLKDYGSDNQETLKIQKKKRGITRRLKLDRLIKSANGKLHVDFSSGKPEGPKVGMLSTEIGIVVRSHAPLNVDKWEDIPKEQTQPLIDRVLGGSKSFDQHVKEMV</sequence>
<dbReference type="InterPro" id="IPR004242">
    <property type="entry name" value="Transposase_21"/>
</dbReference>
<evidence type="ECO:0000313" key="3">
    <source>
        <dbReference type="Proteomes" id="UP001281410"/>
    </source>
</evidence>
<feature type="domain" description="DUF4218" evidence="1">
    <location>
        <begin position="257"/>
        <end position="369"/>
    </location>
</feature>
<keyword evidence="3" id="KW-1185">Reference proteome</keyword>
<reference evidence="2" key="1">
    <citation type="journal article" date="2023" name="Plant J.">
        <title>Genome sequences and population genomics provide insights into the demographic history, inbreeding, and mutation load of two 'living fossil' tree species of Dipteronia.</title>
        <authorList>
            <person name="Feng Y."/>
            <person name="Comes H.P."/>
            <person name="Chen J."/>
            <person name="Zhu S."/>
            <person name="Lu R."/>
            <person name="Zhang X."/>
            <person name="Li P."/>
            <person name="Qiu J."/>
            <person name="Olsen K.M."/>
            <person name="Qiu Y."/>
        </authorList>
    </citation>
    <scope>NUCLEOTIDE SEQUENCE</scope>
    <source>
        <strain evidence="2">NBL</strain>
    </source>
</reference>
<evidence type="ECO:0000259" key="1">
    <source>
        <dbReference type="Pfam" id="PF13960"/>
    </source>
</evidence>
<dbReference type="AlphaFoldDB" id="A0AAE0AL27"/>
<dbReference type="InterPro" id="IPR025452">
    <property type="entry name" value="DUF4218"/>
</dbReference>
<protein>
    <recommendedName>
        <fullName evidence="1">DUF4218 domain-containing protein</fullName>
    </recommendedName>
</protein>
<accession>A0AAE0AL27</accession>
<dbReference type="EMBL" id="JANJYJ010000004">
    <property type="protein sequence ID" value="KAK3219394.1"/>
    <property type="molecule type" value="Genomic_DNA"/>
</dbReference>
<comment type="caution">
    <text evidence="2">The sequence shown here is derived from an EMBL/GenBank/DDBJ whole genome shotgun (WGS) entry which is preliminary data.</text>
</comment>
<organism evidence="2 3">
    <name type="scientific">Dipteronia sinensis</name>
    <dbReference type="NCBI Taxonomy" id="43782"/>
    <lineage>
        <taxon>Eukaryota</taxon>
        <taxon>Viridiplantae</taxon>
        <taxon>Streptophyta</taxon>
        <taxon>Embryophyta</taxon>
        <taxon>Tracheophyta</taxon>
        <taxon>Spermatophyta</taxon>
        <taxon>Magnoliopsida</taxon>
        <taxon>eudicotyledons</taxon>
        <taxon>Gunneridae</taxon>
        <taxon>Pentapetalae</taxon>
        <taxon>rosids</taxon>
        <taxon>malvids</taxon>
        <taxon>Sapindales</taxon>
        <taxon>Sapindaceae</taxon>
        <taxon>Hippocastanoideae</taxon>
        <taxon>Acereae</taxon>
        <taxon>Dipteronia</taxon>
    </lineage>
</organism>
<gene>
    <name evidence="2" type="ORF">Dsin_013364</name>
</gene>
<evidence type="ECO:0000313" key="2">
    <source>
        <dbReference type="EMBL" id="KAK3219394.1"/>
    </source>
</evidence>
<dbReference type="PANTHER" id="PTHR48258">
    <property type="entry name" value="DUF4218 DOMAIN-CONTAINING PROTEIN-RELATED"/>
    <property type="match status" value="1"/>
</dbReference>
<dbReference type="Pfam" id="PF13960">
    <property type="entry name" value="DUF4218"/>
    <property type="match status" value="1"/>
</dbReference>
<name>A0AAE0AL27_9ROSI</name>
<dbReference type="Proteomes" id="UP001281410">
    <property type="component" value="Unassembled WGS sequence"/>
</dbReference>
<dbReference type="PANTHER" id="PTHR48258:SF6">
    <property type="entry name" value="LEUCINE-RICH REPEAT DOMAIN, L DOMAIN-CONTAINING PROTEIN"/>
    <property type="match status" value="1"/>
</dbReference>
<proteinExistence type="predicted"/>